<comment type="caution">
    <text evidence="1">The sequence shown here is derived from an EMBL/GenBank/DDBJ whole genome shotgun (WGS) entry which is preliminary data.</text>
</comment>
<dbReference type="Pfam" id="PF11392">
    <property type="entry name" value="AllH"/>
    <property type="match status" value="1"/>
</dbReference>
<gene>
    <name evidence="1" type="ORF">J2S63_001209</name>
</gene>
<dbReference type="InterPro" id="IPR021530">
    <property type="entry name" value="AllH-like"/>
</dbReference>
<reference evidence="1 2" key="1">
    <citation type="submission" date="2023-07" db="EMBL/GenBank/DDBJ databases">
        <title>Sequencing the genomes of 1000 actinobacteria strains.</title>
        <authorList>
            <person name="Klenk H.-P."/>
        </authorList>
    </citation>
    <scope>NUCLEOTIDE SEQUENCE [LARGE SCALE GENOMIC DNA]</scope>
    <source>
        <strain evidence="1 2">DSM 19426</strain>
    </source>
</reference>
<evidence type="ECO:0000313" key="1">
    <source>
        <dbReference type="EMBL" id="MDR7361656.1"/>
    </source>
</evidence>
<evidence type="ECO:0000313" key="2">
    <source>
        <dbReference type="Proteomes" id="UP001183648"/>
    </source>
</evidence>
<organism evidence="1 2">
    <name type="scientific">Nocardioides marmoribigeumensis</name>
    <dbReference type="NCBI Taxonomy" id="433649"/>
    <lineage>
        <taxon>Bacteria</taxon>
        <taxon>Bacillati</taxon>
        <taxon>Actinomycetota</taxon>
        <taxon>Actinomycetes</taxon>
        <taxon>Propionibacteriales</taxon>
        <taxon>Nocardioidaceae</taxon>
        <taxon>Nocardioides</taxon>
    </lineage>
</organism>
<dbReference type="RefSeq" id="WP_310299931.1">
    <property type="nucleotide sequence ID" value="NZ_BAAAPS010000001.1"/>
</dbReference>
<protein>
    <recommendedName>
        <fullName evidence="3">DUF2877 domain-containing protein</fullName>
    </recommendedName>
</protein>
<dbReference type="EMBL" id="JAVDYG010000001">
    <property type="protein sequence ID" value="MDR7361656.1"/>
    <property type="molecule type" value="Genomic_DNA"/>
</dbReference>
<accession>A0ABU2BTP1</accession>
<dbReference type="Proteomes" id="UP001183648">
    <property type="component" value="Unassembled WGS sequence"/>
</dbReference>
<keyword evidence="2" id="KW-1185">Reference proteome</keyword>
<evidence type="ECO:0008006" key="3">
    <source>
        <dbReference type="Google" id="ProtNLM"/>
    </source>
</evidence>
<sequence>MSSALTSSVVGSASIWTLGRVAGPRREATVVQGGSDAIYLDLEGSCIAVLAGRAVQVPLGVRTLLPELPSVETGDPATIHDGVVEVEGLSVLVTNIVDTTVPVLSAEDAAWGRMHLPKFAEHHVSYLRDVLPAQAFDQLAEGDAQAAHTLLGEGRGATTPLGDDVLGGWIATAVAIRLPSLQAIRSEVALNAFDRTNLVSASLLACAARGEGVPEFHSAMSGVARQNDDILSQSLDLMFERCGESGMAFVLGSMLAFEAFDPDA</sequence>
<proteinExistence type="predicted"/>
<name>A0ABU2BTP1_9ACTN</name>